<reference evidence="11" key="1">
    <citation type="submission" date="2017-05" db="EMBL/GenBank/DDBJ databases">
        <authorList>
            <person name="Papadimitriou K."/>
        </authorList>
    </citation>
    <scope>NUCLEOTIDE SEQUENCE [LARGE SCALE GENOMIC DNA]</scope>
    <source>
        <strain evidence="11">ACA-DC 3411</strain>
    </source>
</reference>
<dbReference type="FunFam" id="3.10.105.10:FF:000001">
    <property type="entry name" value="Oligopeptide ABC transporter, oligopeptide-binding protein"/>
    <property type="match status" value="1"/>
</dbReference>
<dbReference type="PANTHER" id="PTHR30290:SF10">
    <property type="entry name" value="PERIPLASMIC OLIGOPEPTIDE-BINDING PROTEIN-RELATED"/>
    <property type="match status" value="1"/>
</dbReference>
<evidence type="ECO:0000256" key="7">
    <source>
        <dbReference type="SAM" id="SignalP"/>
    </source>
</evidence>
<keyword evidence="4 7" id="KW-0732">Signal</keyword>
<feature type="domain" description="Solute-binding protein family 5" evidence="8">
    <location>
        <begin position="77"/>
        <end position="462"/>
    </location>
</feature>
<evidence type="ECO:0000256" key="3">
    <source>
        <dbReference type="ARBA" id="ARBA00022448"/>
    </source>
</evidence>
<dbReference type="OrthoDB" id="403896at2"/>
<dbReference type="GO" id="GO:1904680">
    <property type="term" value="F:peptide transmembrane transporter activity"/>
    <property type="evidence" value="ECO:0007669"/>
    <property type="project" value="TreeGrafter"/>
</dbReference>
<dbReference type="EMBL" id="LT854705">
    <property type="protein sequence ID" value="SMS13931.1"/>
    <property type="molecule type" value="Genomic_DNA"/>
</dbReference>
<dbReference type="SUPFAM" id="SSF53850">
    <property type="entry name" value="Periplasmic binding protein-like II"/>
    <property type="match status" value="1"/>
</dbReference>
<dbReference type="PIRSF" id="PIRSF002741">
    <property type="entry name" value="MppA"/>
    <property type="match status" value="1"/>
</dbReference>
<feature type="chain" id="PRO_5043377386" evidence="7">
    <location>
        <begin position="21"/>
        <end position="542"/>
    </location>
</feature>
<dbReference type="GO" id="GO:0015833">
    <property type="term" value="P:peptide transport"/>
    <property type="evidence" value="ECO:0007669"/>
    <property type="project" value="UniProtKB-KW"/>
</dbReference>
<feature type="signal peptide" evidence="7">
    <location>
        <begin position="1"/>
        <end position="20"/>
    </location>
</feature>
<evidence type="ECO:0000256" key="5">
    <source>
        <dbReference type="ARBA" id="ARBA00022856"/>
    </source>
</evidence>
<dbReference type="Gene3D" id="3.10.105.10">
    <property type="entry name" value="Dipeptide-binding Protein, Domain 3"/>
    <property type="match status" value="1"/>
</dbReference>
<gene>
    <name evidence="10" type="ORF">LZ3411_0881</name>
    <name evidence="9" type="ORF">LZY01_24460</name>
</gene>
<sequence length="542" mass="60002">MSKRFVLGLMGVAVVISGLAGCGKTAAPKKEQSKPLNVTMPSELQTADPNKATDAYSFYMMRQTTEGLYRLNNSGRVVAGMATKVVKPTNHGKTYTLTLRHNAKWSNGDAVTAQDFVTSFRRQVDPATKAQYANRFATFVNYNAVQTGKKQPSALGVKALGKYKLQIKLSQANPSFNYEAATEYLPVNQKLVKKYGSTYGTNASRVAANGPYVLKKWNGTKTTWEYVKNKKYYAAKSVRLKQINVQVTKDPSTAEKLFAAGKVQETQISGTTIAGVANNAQLKGQMRKTLTTAVTLQYFNPKNKVSANAKFRKAANYALDRAQLTKKVNQDGSQPLLNLVAKGVTKDPNNGKDFAVSTGNYTRHNDAQAKKLWAQAKKELGGGKQTITLLTNDSDGTKNVAEYIQSQWEKDMPGLTVNISSMPLQQQINKMFKQNFDVSMFGWTGDEPDPTTDLNLFMKGNSINFANYNDTKYNQLMTAATTETNTKKRMSLLKQANQRAMQVGIFNPVYQQAQVNLVSKKVGGIHYSTFSVAAQYRYAYWK</sequence>
<comment type="similarity">
    <text evidence="2">Belongs to the bacterial solute-binding protein 5 family.</text>
</comment>
<dbReference type="GO" id="GO:0043190">
    <property type="term" value="C:ATP-binding cassette (ABC) transporter complex"/>
    <property type="evidence" value="ECO:0007669"/>
    <property type="project" value="InterPro"/>
</dbReference>
<dbReference type="CDD" id="cd08504">
    <property type="entry name" value="PBP2_OppA"/>
    <property type="match status" value="1"/>
</dbReference>
<keyword evidence="3" id="KW-0813">Transport</keyword>
<dbReference type="PROSITE" id="PS51257">
    <property type="entry name" value="PROKAR_LIPOPROTEIN"/>
    <property type="match status" value="1"/>
</dbReference>
<dbReference type="Gene3D" id="3.40.190.10">
    <property type="entry name" value="Periplasmic binding protein-like II"/>
    <property type="match status" value="1"/>
</dbReference>
<dbReference type="GO" id="GO:0030288">
    <property type="term" value="C:outer membrane-bounded periplasmic space"/>
    <property type="evidence" value="ECO:0007669"/>
    <property type="project" value="UniProtKB-ARBA"/>
</dbReference>
<proteinExistence type="inferred from homology"/>
<dbReference type="Proteomes" id="UP000321794">
    <property type="component" value="Unassembled WGS sequence"/>
</dbReference>
<dbReference type="KEGG" id="lzy:LZ3411_0881"/>
<dbReference type="EMBL" id="BJZK01000047">
    <property type="protein sequence ID" value="GEO73278.1"/>
    <property type="molecule type" value="Genomic_DNA"/>
</dbReference>
<protein>
    <submittedName>
        <fullName evidence="10">Oligopeptide ABC transporter, periplasmic oligopeptide-binding protein OppA (TC 3.A.1.5.1)</fullName>
    </submittedName>
    <submittedName>
        <fullName evidence="9">Peptide ABC transporter substrate-binding protein</fullName>
    </submittedName>
</protein>
<accession>A0A1Y6JXS3</accession>
<comment type="subcellular location">
    <subcellularLocation>
        <location evidence="1">Cell envelope</location>
    </subcellularLocation>
</comment>
<reference evidence="9 12" key="3">
    <citation type="submission" date="2019-07" db="EMBL/GenBank/DDBJ databases">
        <title>Whole genome shotgun sequence of Lactobacillus zymae NBRC 107157.</title>
        <authorList>
            <person name="Hosoyama A."/>
            <person name="Uohara A."/>
            <person name="Ohji S."/>
            <person name="Ichikawa N."/>
        </authorList>
    </citation>
    <scope>NUCLEOTIDE SEQUENCE [LARGE SCALE GENOMIC DNA]</scope>
    <source>
        <strain evidence="9 12">NBRC 107157</strain>
    </source>
</reference>
<reference evidence="10" key="2">
    <citation type="submission" date="2017-05" db="EMBL/GenBank/DDBJ databases">
        <authorList>
            <person name="Song R."/>
            <person name="Chenine A.L."/>
            <person name="Ruprecht R.M."/>
        </authorList>
    </citation>
    <scope>NUCLEOTIDE SEQUENCE</scope>
    <source>
        <strain evidence="10">ACA-DC 3411</strain>
    </source>
</reference>
<evidence type="ECO:0000256" key="1">
    <source>
        <dbReference type="ARBA" id="ARBA00004196"/>
    </source>
</evidence>
<evidence type="ECO:0000313" key="11">
    <source>
        <dbReference type="Proteomes" id="UP000195412"/>
    </source>
</evidence>
<feature type="region of interest" description="Disordered" evidence="6">
    <location>
        <begin position="25"/>
        <end position="48"/>
    </location>
</feature>
<dbReference type="Proteomes" id="UP000195412">
    <property type="component" value="Chromosome I"/>
</dbReference>
<feature type="compositionally biased region" description="Polar residues" evidence="6">
    <location>
        <begin position="34"/>
        <end position="48"/>
    </location>
</feature>
<dbReference type="InterPro" id="IPR000914">
    <property type="entry name" value="SBP_5_dom"/>
</dbReference>
<keyword evidence="12" id="KW-1185">Reference proteome</keyword>
<evidence type="ECO:0000256" key="6">
    <source>
        <dbReference type="SAM" id="MobiDB-lite"/>
    </source>
</evidence>
<dbReference type="AlphaFoldDB" id="A0A1Y6JXS3"/>
<evidence type="ECO:0000256" key="2">
    <source>
        <dbReference type="ARBA" id="ARBA00005695"/>
    </source>
</evidence>
<organism evidence="10 11">
    <name type="scientific">Levilactobacillus zymae</name>
    <dbReference type="NCBI Taxonomy" id="267363"/>
    <lineage>
        <taxon>Bacteria</taxon>
        <taxon>Bacillati</taxon>
        <taxon>Bacillota</taxon>
        <taxon>Bacilli</taxon>
        <taxon>Lactobacillales</taxon>
        <taxon>Lactobacillaceae</taxon>
        <taxon>Levilactobacillus</taxon>
    </lineage>
</organism>
<dbReference type="RefSeq" id="WP_057734416.1">
    <property type="nucleotide sequence ID" value="NZ_BJZK01000047.1"/>
</dbReference>
<dbReference type="PANTHER" id="PTHR30290">
    <property type="entry name" value="PERIPLASMIC BINDING COMPONENT OF ABC TRANSPORTER"/>
    <property type="match status" value="1"/>
</dbReference>
<keyword evidence="5" id="KW-0653">Protein transport</keyword>
<dbReference type="InterPro" id="IPR039424">
    <property type="entry name" value="SBP_5"/>
</dbReference>
<keyword evidence="5" id="KW-0571">Peptide transport</keyword>
<dbReference type="Pfam" id="PF00496">
    <property type="entry name" value="SBP_bac_5"/>
    <property type="match status" value="1"/>
</dbReference>
<evidence type="ECO:0000313" key="9">
    <source>
        <dbReference type="EMBL" id="GEO73278.1"/>
    </source>
</evidence>
<evidence type="ECO:0000256" key="4">
    <source>
        <dbReference type="ARBA" id="ARBA00022729"/>
    </source>
</evidence>
<dbReference type="Gene3D" id="3.90.76.10">
    <property type="entry name" value="Dipeptide-binding Protein, Domain 1"/>
    <property type="match status" value="1"/>
</dbReference>
<evidence type="ECO:0000259" key="8">
    <source>
        <dbReference type="Pfam" id="PF00496"/>
    </source>
</evidence>
<dbReference type="FunFam" id="3.90.76.10:FF:000001">
    <property type="entry name" value="Oligopeptide ABC transporter substrate-binding protein"/>
    <property type="match status" value="1"/>
</dbReference>
<name>A0A1Y6JXS3_9LACO</name>
<evidence type="ECO:0000313" key="12">
    <source>
        <dbReference type="Proteomes" id="UP000321794"/>
    </source>
</evidence>
<evidence type="ECO:0000313" key="10">
    <source>
        <dbReference type="EMBL" id="SMS13931.1"/>
    </source>
</evidence>
<dbReference type="InterPro" id="IPR030678">
    <property type="entry name" value="Peptide/Ni-bd"/>
</dbReference>